<dbReference type="InterPro" id="IPR011009">
    <property type="entry name" value="Kinase-like_dom_sf"/>
</dbReference>
<proteinExistence type="predicted"/>
<dbReference type="STRING" id="100816.A0A150ASJ2"/>
<organism evidence="2 3">
    <name type="scientific">Madurella mycetomatis</name>
    <dbReference type="NCBI Taxonomy" id="100816"/>
    <lineage>
        <taxon>Eukaryota</taxon>
        <taxon>Fungi</taxon>
        <taxon>Dikarya</taxon>
        <taxon>Ascomycota</taxon>
        <taxon>Pezizomycotina</taxon>
        <taxon>Sordariomycetes</taxon>
        <taxon>Sordariomycetidae</taxon>
        <taxon>Sordariales</taxon>
        <taxon>Sordariales incertae sedis</taxon>
        <taxon>Madurella</taxon>
    </lineage>
</organism>
<dbReference type="VEuPathDB" id="FungiDB:MMYC01_200120"/>
<sequence>MGALEPAIYHLHSLRWAHDGLNPTNVLINDFEDCRGMLVLIDFGSAREVGKLLGTSRGTSGWIEGTIEEYTTSSKENDIVVLEKLRTRLDNPTFENSED</sequence>
<comment type="caution">
    <text evidence="2">The sequence shown here is derived from an EMBL/GenBank/DDBJ whole genome shotgun (WGS) entry which is preliminary data.</text>
</comment>
<protein>
    <submittedName>
        <fullName evidence="2">Calcium/calmodulin-dependent protein kinase type 1B</fullName>
    </submittedName>
</protein>
<dbReference type="OrthoDB" id="4584184at2759"/>
<dbReference type="GO" id="GO:0005524">
    <property type="term" value="F:ATP binding"/>
    <property type="evidence" value="ECO:0007669"/>
    <property type="project" value="InterPro"/>
</dbReference>
<dbReference type="Proteomes" id="UP000078237">
    <property type="component" value="Unassembled WGS sequence"/>
</dbReference>
<evidence type="ECO:0000313" key="2">
    <source>
        <dbReference type="EMBL" id="KXX83422.1"/>
    </source>
</evidence>
<dbReference type="SUPFAM" id="SSF56112">
    <property type="entry name" value="Protein kinase-like (PK-like)"/>
    <property type="match status" value="1"/>
</dbReference>
<keyword evidence="2" id="KW-0808">Transferase</keyword>
<feature type="domain" description="Protein kinase" evidence="1">
    <location>
        <begin position="1"/>
        <end position="99"/>
    </location>
</feature>
<dbReference type="AlphaFoldDB" id="A0A150ASJ2"/>
<evidence type="ECO:0000313" key="3">
    <source>
        <dbReference type="Proteomes" id="UP000078237"/>
    </source>
</evidence>
<accession>A0A150ASJ2</accession>
<gene>
    <name evidence="2" type="ORF">MMYC01_200120</name>
</gene>
<dbReference type="PROSITE" id="PS50011">
    <property type="entry name" value="PROTEIN_KINASE_DOM"/>
    <property type="match status" value="1"/>
</dbReference>
<dbReference type="GO" id="GO:0004672">
    <property type="term" value="F:protein kinase activity"/>
    <property type="evidence" value="ECO:0007669"/>
    <property type="project" value="InterPro"/>
</dbReference>
<keyword evidence="2" id="KW-0418">Kinase</keyword>
<dbReference type="Gene3D" id="1.10.510.10">
    <property type="entry name" value="Transferase(Phosphotransferase) domain 1"/>
    <property type="match status" value="1"/>
</dbReference>
<dbReference type="InterPro" id="IPR000719">
    <property type="entry name" value="Prot_kinase_dom"/>
</dbReference>
<keyword evidence="3" id="KW-1185">Reference proteome</keyword>
<name>A0A150ASJ2_9PEZI</name>
<evidence type="ECO:0000259" key="1">
    <source>
        <dbReference type="PROSITE" id="PS50011"/>
    </source>
</evidence>
<reference evidence="2 3" key="1">
    <citation type="journal article" date="2016" name="Genome Announc.">
        <title>Genome Sequence of Madurella mycetomatis mm55, Isolated from a Human Mycetoma Case in Sudan.</title>
        <authorList>
            <person name="Smit S."/>
            <person name="Derks M.F."/>
            <person name="Bervoets S."/>
            <person name="Fahal A."/>
            <person name="van Leeuwen W."/>
            <person name="van Belkum A."/>
            <person name="van de Sande W.W."/>
        </authorList>
    </citation>
    <scope>NUCLEOTIDE SEQUENCE [LARGE SCALE GENOMIC DNA]</scope>
    <source>
        <strain evidence="3">mm55</strain>
    </source>
</reference>
<dbReference type="EMBL" id="LCTW02000001">
    <property type="protein sequence ID" value="KXX83422.1"/>
    <property type="molecule type" value="Genomic_DNA"/>
</dbReference>